<feature type="signal peptide" evidence="1">
    <location>
        <begin position="1"/>
        <end position="18"/>
    </location>
</feature>
<feature type="chain" id="PRO_5009314479" evidence="1">
    <location>
        <begin position="19"/>
        <end position="337"/>
    </location>
</feature>
<accession>A0A1I8AAG3</accession>
<dbReference type="Proteomes" id="UP000095287">
    <property type="component" value="Unplaced"/>
</dbReference>
<sequence length="337" mass="38088">MHLLPLLILVVFVHYGELVRYSLVPFAVKLFDGSTALGEVSKRTMCAQHTLHNRKIAYTVVKKANGYFDCTVYSKVQGFAKNTNPELEVFLLDTRVSLSCQEQSWNEDYFNGESSRREEGHRSALVVSFFTGPRLIEDTLLQEQLKELKFSCVANVRRPSCVGPTYAATVVPELSGCLYAGREHPFQIALARFTKFSNGSYTLEGRSPFHEERRFDVEVPITFHQVSTFDYSTTTHVLLHVKGVKDDLFIQKIKITTATRTIVLSVSPALQPNSDCCSDTYVYKWLSTTACPEYTKGAPYMVFGPNGPEGLYNKEHMEQLENGQAVQMHKLCRQPCP</sequence>
<dbReference type="WBParaSite" id="L893_g3730.t1">
    <property type="protein sequence ID" value="L893_g3730.t1"/>
    <property type="gene ID" value="L893_g3730"/>
</dbReference>
<protein>
    <submittedName>
        <fullName evidence="3">Secreted protein</fullName>
    </submittedName>
</protein>
<keyword evidence="1" id="KW-0732">Signal</keyword>
<proteinExistence type="predicted"/>
<keyword evidence="2" id="KW-1185">Reference proteome</keyword>
<evidence type="ECO:0000313" key="2">
    <source>
        <dbReference type="Proteomes" id="UP000095287"/>
    </source>
</evidence>
<name>A0A1I8AAG3_9BILA</name>
<reference evidence="3" key="1">
    <citation type="submission" date="2016-11" db="UniProtKB">
        <authorList>
            <consortium name="WormBaseParasite"/>
        </authorList>
    </citation>
    <scope>IDENTIFICATION</scope>
</reference>
<dbReference type="AlphaFoldDB" id="A0A1I8AAG3"/>
<evidence type="ECO:0000313" key="3">
    <source>
        <dbReference type="WBParaSite" id="L893_g3730.t1"/>
    </source>
</evidence>
<organism evidence="2 3">
    <name type="scientific">Steinernema glaseri</name>
    <dbReference type="NCBI Taxonomy" id="37863"/>
    <lineage>
        <taxon>Eukaryota</taxon>
        <taxon>Metazoa</taxon>
        <taxon>Ecdysozoa</taxon>
        <taxon>Nematoda</taxon>
        <taxon>Chromadorea</taxon>
        <taxon>Rhabditida</taxon>
        <taxon>Tylenchina</taxon>
        <taxon>Panagrolaimomorpha</taxon>
        <taxon>Strongyloidoidea</taxon>
        <taxon>Steinernematidae</taxon>
        <taxon>Steinernema</taxon>
    </lineage>
</organism>
<evidence type="ECO:0000256" key="1">
    <source>
        <dbReference type="SAM" id="SignalP"/>
    </source>
</evidence>